<name>A0ABV0K9Z8_9CYAN</name>
<proteinExistence type="predicted"/>
<sequence>MANIASPSDALFTAQPGNLTQPGTAAPAQAFRLTFWGVRGNIPAPGADTVRYGGNTSCVEVQVGGQQLIFDGGTGLRMLGRHLMAQEQPVAAHLFFTHTHWDRIQGFPFFAPAFAPATQLDIYGAQAFNGASIKQSLMDQMLRPNFFKPLQTMAAAMTFHNIAAGDAIALGDVLVEPWSLNRHTSALGYRVSWGDRVLAYATDTDPTQTSVDPNLLMLASGADVLIFDGTYADAAYSDPNGAGLVPWHLGIEVAQASQVKHLVLFHHNPCHTDDQLDQLERQVQASFAQASLAREGMTLDLISESVE</sequence>
<dbReference type="InterPro" id="IPR001279">
    <property type="entry name" value="Metallo-B-lactamas"/>
</dbReference>
<protein>
    <submittedName>
        <fullName evidence="2">MBL fold metallo-hydrolase</fullName>
    </submittedName>
</protein>
<evidence type="ECO:0000313" key="2">
    <source>
        <dbReference type="EMBL" id="MEP0948768.1"/>
    </source>
</evidence>
<organism evidence="2 3">
    <name type="scientific">Leptolyngbya subtilissima DQ-A4</name>
    <dbReference type="NCBI Taxonomy" id="2933933"/>
    <lineage>
        <taxon>Bacteria</taxon>
        <taxon>Bacillati</taxon>
        <taxon>Cyanobacteriota</taxon>
        <taxon>Cyanophyceae</taxon>
        <taxon>Leptolyngbyales</taxon>
        <taxon>Leptolyngbyaceae</taxon>
        <taxon>Leptolyngbya group</taxon>
        <taxon>Leptolyngbya</taxon>
    </lineage>
</organism>
<dbReference type="RefSeq" id="WP_190706553.1">
    <property type="nucleotide sequence ID" value="NZ_JAMPKX010000008.1"/>
</dbReference>
<evidence type="ECO:0000313" key="3">
    <source>
        <dbReference type="Proteomes" id="UP001482513"/>
    </source>
</evidence>
<dbReference type="Gene3D" id="3.60.15.10">
    <property type="entry name" value="Ribonuclease Z/Hydroxyacylglutathione hydrolase-like"/>
    <property type="match status" value="1"/>
</dbReference>
<dbReference type="Pfam" id="PF12706">
    <property type="entry name" value="Lactamase_B_2"/>
    <property type="match status" value="1"/>
</dbReference>
<dbReference type="InterPro" id="IPR036866">
    <property type="entry name" value="RibonucZ/Hydroxyglut_hydro"/>
</dbReference>
<keyword evidence="3" id="KW-1185">Reference proteome</keyword>
<reference evidence="2 3" key="1">
    <citation type="submission" date="2022-04" db="EMBL/GenBank/DDBJ databases">
        <title>Positive selection, recombination, and allopatry shape intraspecific diversity of widespread and dominant cyanobacteria.</title>
        <authorList>
            <person name="Wei J."/>
            <person name="Shu W."/>
            <person name="Hu C."/>
        </authorList>
    </citation>
    <scope>NUCLEOTIDE SEQUENCE [LARGE SCALE GENOMIC DNA]</scope>
    <source>
        <strain evidence="2 3">DQ-A4</strain>
    </source>
</reference>
<dbReference type="EMBL" id="JAMPKX010000008">
    <property type="protein sequence ID" value="MEP0948768.1"/>
    <property type="molecule type" value="Genomic_DNA"/>
</dbReference>
<dbReference type="PANTHER" id="PTHR42663:SF4">
    <property type="entry name" value="SLL1036 PROTEIN"/>
    <property type="match status" value="1"/>
</dbReference>
<evidence type="ECO:0000259" key="1">
    <source>
        <dbReference type="Pfam" id="PF12706"/>
    </source>
</evidence>
<accession>A0ABV0K9Z8</accession>
<dbReference type="CDD" id="cd07715">
    <property type="entry name" value="TaR3-like_MBL-fold"/>
    <property type="match status" value="1"/>
</dbReference>
<gene>
    <name evidence="2" type="ORF">NC992_17935</name>
</gene>
<dbReference type="SUPFAM" id="SSF56281">
    <property type="entry name" value="Metallo-hydrolase/oxidoreductase"/>
    <property type="match status" value="1"/>
</dbReference>
<comment type="caution">
    <text evidence="2">The sequence shown here is derived from an EMBL/GenBank/DDBJ whole genome shotgun (WGS) entry which is preliminary data.</text>
</comment>
<dbReference type="Proteomes" id="UP001482513">
    <property type="component" value="Unassembled WGS sequence"/>
</dbReference>
<dbReference type="PANTHER" id="PTHR42663">
    <property type="entry name" value="HYDROLASE C777.06C-RELATED-RELATED"/>
    <property type="match status" value="1"/>
</dbReference>
<feature type="domain" description="Metallo-beta-lactamase" evidence="1">
    <location>
        <begin position="70"/>
        <end position="267"/>
    </location>
</feature>